<dbReference type="FunFam" id="3.90.226.10:FF:000084">
    <property type="entry name" value="Enoyl-CoA delta isomerase 2, mitochondrial"/>
    <property type="match status" value="1"/>
</dbReference>
<evidence type="ECO:0000313" key="4">
    <source>
        <dbReference type="EMBL" id="KAJ8041352.1"/>
    </source>
</evidence>
<evidence type="ECO:0000256" key="1">
    <source>
        <dbReference type="ARBA" id="ARBA00004275"/>
    </source>
</evidence>
<protein>
    <submittedName>
        <fullName evidence="4">Enoyl-CoA delta isomerase 2, mitochondrial</fullName>
    </submittedName>
</protein>
<dbReference type="PANTHER" id="PTHR43684:SF1">
    <property type="entry name" value="ENOYL-COA DELTA ISOMERASE 2"/>
    <property type="match status" value="1"/>
</dbReference>
<keyword evidence="5" id="KW-1185">Reference proteome</keyword>
<dbReference type="Gene3D" id="3.90.226.10">
    <property type="entry name" value="2-enoyl-CoA Hydratase, Chain A, domain 1"/>
    <property type="match status" value="1"/>
</dbReference>
<dbReference type="InterPro" id="IPR014748">
    <property type="entry name" value="Enoyl-CoA_hydra_C"/>
</dbReference>
<gene>
    <name evidence="4" type="ORF">HOLleu_12150</name>
</gene>
<dbReference type="OrthoDB" id="409763at2759"/>
<proteinExistence type="predicted"/>
<accession>A0A9Q1H9X2</accession>
<evidence type="ECO:0000256" key="2">
    <source>
        <dbReference type="ARBA" id="ARBA00023140"/>
    </source>
</evidence>
<dbReference type="CDD" id="cd06558">
    <property type="entry name" value="crotonase-like"/>
    <property type="match status" value="1"/>
</dbReference>
<dbReference type="Proteomes" id="UP001152320">
    <property type="component" value="Chromosome 5"/>
</dbReference>
<dbReference type="GO" id="GO:0004165">
    <property type="term" value="F:delta(3)-delta(2)-enoyl-CoA isomerase activity"/>
    <property type="evidence" value="ECO:0007669"/>
    <property type="project" value="UniProtKB-ARBA"/>
</dbReference>
<comment type="caution">
    <text evidence="4">The sequence shown here is derived from an EMBL/GenBank/DDBJ whole genome shotgun (WGS) entry which is preliminary data.</text>
</comment>
<dbReference type="AlphaFoldDB" id="A0A9Q1H9X2"/>
<dbReference type="InterPro" id="IPR001753">
    <property type="entry name" value="Enoyl-CoA_hydra/iso"/>
</dbReference>
<keyword evidence="2" id="KW-0576">Peroxisome</keyword>
<dbReference type="SUPFAM" id="SSF52096">
    <property type="entry name" value="ClpP/crotonase"/>
    <property type="match status" value="1"/>
</dbReference>
<comment type="subcellular location">
    <subcellularLocation>
        <location evidence="1">Peroxisome</location>
    </subcellularLocation>
</comment>
<organism evidence="4 5">
    <name type="scientific">Holothuria leucospilota</name>
    <name type="common">Black long sea cucumber</name>
    <name type="synonym">Mertensiothuria leucospilota</name>
    <dbReference type="NCBI Taxonomy" id="206669"/>
    <lineage>
        <taxon>Eukaryota</taxon>
        <taxon>Metazoa</taxon>
        <taxon>Echinodermata</taxon>
        <taxon>Eleutherozoa</taxon>
        <taxon>Echinozoa</taxon>
        <taxon>Holothuroidea</taxon>
        <taxon>Aspidochirotacea</taxon>
        <taxon>Aspidochirotida</taxon>
        <taxon>Holothuriidae</taxon>
        <taxon>Holothuria</taxon>
    </lineage>
</organism>
<reference evidence="4" key="1">
    <citation type="submission" date="2021-10" db="EMBL/GenBank/DDBJ databases">
        <title>Tropical sea cucumber genome reveals ecological adaptation and Cuvierian tubules defense mechanism.</title>
        <authorList>
            <person name="Chen T."/>
        </authorList>
    </citation>
    <scope>NUCLEOTIDE SEQUENCE</scope>
    <source>
        <strain evidence="4">Nanhai2018</strain>
        <tissue evidence="4">Muscle</tissue>
    </source>
</reference>
<dbReference type="InterPro" id="IPR051053">
    <property type="entry name" value="ECH/Chromodomain_protein"/>
</dbReference>
<dbReference type="PANTHER" id="PTHR43684">
    <property type="match status" value="1"/>
</dbReference>
<dbReference type="InterPro" id="IPR029045">
    <property type="entry name" value="ClpP/crotonase-like_dom_sf"/>
</dbReference>
<dbReference type="Pfam" id="PF00378">
    <property type="entry name" value="ECH_1"/>
    <property type="match status" value="1"/>
</dbReference>
<dbReference type="GO" id="GO:0005777">
    <property type="term" value="C:peroxisome"/>
    <property type="evidence" value="ECO:0007669"/>
    <property type="project" value="UniProtKB-SubCell"/>
</dbReference>
<dbReference type="Gene3D" id="1.10.12.10">
    <property type="entry name" value="Lyase 2-enoyl-coa Hydratase, Chain A, domain 2"/>
    <property type="match status" value="1"/>
</dbReference>
<evidence type="ECO:0000256" key="3">
    <source>
        <dbReference type="ARBA" id="ARBA00023235"/>
    </source>
</evidence>
<keyword evidence="3 4" id="KW-0413">Isomerase</keyword>
<dbReference type="EMBL" id="JAIZAY010000005">
    <property type="protein sequence ID" value="KAJ8041352.1"/>
    <property type="molecule type" value="Genomic_DNA"/>
</dbReference>
<evidence type="ECO:0000313" key="5">
    <source>
        <dbReference type="Proteomes" id="UP001152320"/>
    </source>
</evidence>
<name>A0A9Q1H9X2_HOLLE</name>
<sequence>MEHSSENRFQHLCYDVKNGVATITFNCPRRKNAFSLELWSEVIVALRRAAQDDRVVVCVLTGNGDYFSSGNDLNNFINAKKKGVELSEYMVFEGQGILIAYGETLIDFPKQLIAAVNGPALGIGVTVLGLVDVVYASDTATFLTPFTSLGQSPEACSSYTFPKIMGHTKAYEVLYFGRKLTAAEAKESGLVSEVFPAASFQKEVQMRTEKFAALPRKTLQAAKKLCRDGEREQLKRVLYAELEVLGRLSNSEENKQAIQSFFRRKSKM</sequence>